<proteinExistence type="predicted"/>
<protein>
    <recommendedName>
        <fullName evidence="1">Conserved oligomeric Golgi complex subunit 4 C-terminal domain-containing protein</fullName>
    </recommendedName>
</protein>
<dbReference type="EMBL" id="HBEW01002082">
    <property type="protein sequence ID" value="CAD8578391.1"/>
    <property type="molecule type" value="Transcribed_RNA"/>
</dbReference>
<name>A0A6U0DY35_9CHLO</name>
<evidence type="ECO:0000313" key="3">
    <source>
        <dbReference type="EMBL" id="CAD8578395.1"/>
    </source>
</evidence>
<accession>A0A6U0DY35</accession>
<organism evidence="2">
    <name type="scientific">Ostreococcus mediterraneus</name>
    <dbReference type="NCBI Taxonomy" id="1486918"/>
    <lineage>
        <taxon>Eukaryota</taxon>
        <taxon>Viridiplantae</taxon>
        <taxon>Chlorophyta</taxon>
        <taxon>Mamiellophyceae</taxon>
        <taxon>Mamiellales</taxon>
        <taxon>Bathycoccaceae</taxon>
        <taxon>Ostreococcus</taxon>
    </lineage>
</organism>
<dbReference type="PANTHER" id="PTHR24016:SF0">
    <property type="entry name" value="CONSERVED OLIGOMERIC GOLGI COMPLEX SUBUNIT 4"/>
    <property type="match status" value="1"/>
</dbReference>
<dbReference type="AlphaFoldDB" id="A0A6U0DY35"/>
<evidence type="ECO:0000259" key="1">
    <source>
        <dbReference type="Pfam" id="PF20662"/>
    </source>
</evidence>
<dbReference type="EMBL" id="HBEW01002084">
    <property type="protein sequence ID" value="CAD8578395.1"/>
    <property type="molecule type" value="Transcribed_RNA"/>
</dbReference>
<dbReference type="InterPro" id="IPR048684">
    <property type="entry name" value="COG4_C"/>
</dbReference>
<dbReference type="InterPro" id="IPR048682">
    <property type="entry name" value="COG4"/>
</dbReference>
<dbReference type="PANTHER" id="PTHR24016">
    <property type="entry name" value="CONSERVED OLIGOMERIC GOLGI COMPLEX SUBUNIT 4"/>
    <property type="match status" value="1"/>
</dbReference>
<sequence length="672" mass="76179">MSGLIAVSNTELSAGHGQCTKFPSFSELKKSNVSTHAPADSKSFESQSTLVQRVLINSAVLCNISLTRKFLLLKQKRKQLTERLRSTIDEEEFEVSLQLCKELTSENFHDSSVLSPNIATEYHKLATPFIHVSATQRCREAIQKDAISDIFDLIELLSDAGFFDVVGRVSALVCEDLSKRFVDSFTATCSTRTRAGERFSTSSLHVLYNTLHKFTDTFNKYVLLGKANIHERLITDLFNTWAKLVLKFLVWFDGQVAVIDLGDSSVSMAQLDAAIEDIILVDRICKAQHSLFKTQSVHVHISTVSISKHSENLSDIFQHLTRLAESCVQFENIYIRKSLQSIHVSVDAALLLKSADIDDLFFLIGRSIRRVFGLTSVNSVCSLIVHTCAALKTFAETSLVPRMAYISEFATADVFEGTTRTTAEYASGRLSRTVQKVGTTKMHDLFLPLNNAELLLTRVSQITQEIGSLANSIFLIEDEKMKVIRSVELLEYLSRDLRFQRDNFFAELSRDRMHCISPIFEQLACSSYVISEEVYRADDQLHSWVDRVLTFFYHDFRAVSEAASCENVHLFVTHSSEGLSKRLENMLKTRLSFNHLGSLKFERELRQLISGLSSLTHFRIRQAFTRLVQITVLLSAETLHEVDNYLVDMRRQSTWKLSESDVLQVMKLRVDL</sequence>
<dbReference type="Gene3D" id="1.20.58.1970">
    <property type="match status" value="1"/>
</dbReference>
<evidence type="ECO:0000313" key="2">
    <source>
        <dbReference type="EMBL" id="CAD8578391.1"/>
    </source>
</evidence>
<dbReference type="Pfam" id="PF20662">
    <property type="entry name" value="COG4_C"/>
    <property type="match status" value="1"/>
</dbReference>
<feature type="domain" description="Conserved oligomeric Golgi complex subunit 4 C-terminal" evidence="1">
    <location>
        <begin position="455"/>
        <end position="662"/>
    </location>
</feature>
<reference evidence="2" key="1">
    <citation type="submission" date="2021-01" db="EMBL/GenBank/DDBJ databases">
        <authorList>
            <person name="Corre E."/>
            <person name="Pelletier E."/>
            <person name="Niang G."/>
            <person name="Scheremetjew M."/>
            <person name="Finn R."/>
            <person name="Kale V."/>
            <person name="Holt S."/>
            <person name="Cochrane G."/>
            <person name="Meng A."/>
            <person name="Brown T."/>
            <person name="Cohen L."/>
        </authorList>
    </citation>
    <scope>NUCLEOTIDE SEQUENCE</scope>
    <source>
        <strain evidence="2">Clade-D-RCC2572</strain>
    </source>
</reference>
<gene>
    <name evidence="2" type="ORF">OMED0929_LOCUS1708</name>
    <name evidence="3" type="ORF">OMED0929_LOCUS1710</name>
</gene>